<evidence type="ECO:0000313" key="2">
    <source>
        <dbReference type="EMBL" id="MCZ0867072.1"/>
    </source>
</evidence>
<dbReference type="RefSeq" id="WP_258333001.1">
    <property type="nucleotide sequence ID" value="NZ_JAPTGG010000021.1"/>
</dbReference>
<dbReference type="AlphaFoldDB" id="A0A9J6RSC2"/>
<organism evidence="2 3">
    <name type="scientific">Dasania phycosphaerae</name>
    <dbReference type="NCBI Taxonomy" id="2950436"/>
    <lineage>
        <taxon>Bacteria</taxon>
        <taxon>Pseudomonadati</taxon>
        <taxon>Pseudomonadota</taxon>
        <taxon>Gammaproteobacteria</taxon>
        <taxon>Cellvibrionales</taxon>
        <taxon>Spongiibacteraceae</taxon>
        <taxon>Dasania</taxon>
    </lineage>
</organism>
<reference evidence="2 3" key="1">
    <citation type="submission" date="2022-12" db="EMBL/GenBank/DDBJ databases">
        <title>Dasania phycosphaerae sp. nov., isolated from particulate material of the south coast of Korea.</title>
        <authorList>
            <person name="Jiang Y."/>
        </authorList>
    </citation>
    <scope>NUCLEOTIDE SEQUENCE [LARGE SCALE GENOMIC DNA]</scope>
    <source>
        <strain evidence="2 3">GY-19</strain>
    </source>
</reference>
<comment type="caution">
    <text evidence="2">The sequence shown here is derived from an EMBL/GenBank/DDBJ whole genome shotgun (WGS) entry which is preliminary data.</text>
</comment>
<gene>
    <name evidence="2" type="ORF">O0V09_17880</name>
</gene>
<dbReference type="Pfam" id="PF20567">
    <property type="entry name" value="DUF6776"/>
    <property type="match status" value="1"/>
</dbReference>
<keyword evidence="3" id="KW-1185">Reference proteome</keyword>
<dbReference type="InterPro" id="IPR046703">
    <property type="entry name" value="DUF6776"/>
</dbReference>
<sequence>MVDVKGSSQYRSIVVRYRPWQRAAVLVAFVLLLLLVAGASAYVTQTDFEQLKNKLLAENADYKKQLLLVTKQRDSAEQQLANITMGADVDRAAVDGLRIELKDNQDKIAELTEEISFYKGLMSPSERERGLSVRDVEILATAVEGVYHYKLVLQQTALKHRLLKGSARVVLIGSAVNEKGEQIQRRYALADVSADLKTVDIPLRFKYFQNIEGELTLPAGFEAQKIELVARATSPKKVQIEQTYEWKVQAL</sequence>
<keyword evidence="1" id="KW-0175">Coiled coil</keyword>
<evidence type="ECO:0000256" key="1">
    <source>
        <dbReference type="SAM" id="Coils"/>
    </source>
</evidence>
<name>A0A9J6RSC2_9GAMM</name>
<feature type="coiled-coil region" evidence="1">
    <location>
        <begin position="59"/>
        <end position="121"/>
    </location>
</feature>
<proteinExistence type="predicted"/>
<dbReference type="Proteomes" id="UP001069090">
    <property type="component" value="Unassembled WGS sequence"/>
</dbReference>
<accession>A0A9J6RSC2</accession>
<protein>
    <submittedName>
        <fullName evidence="2">Uncharacterized protein</fullName>
    </submittedName>
</protein>
<evidence type="ECO:0000313" key="3">
    <source>
        <dbReference type="Proteomes" id="UP001069090"/>
    </source>
</evidence>
<dbReference type="EMBL" id="JAPTGG010000021">
    <property type="protein sequence ID" value="MCZ0867072.1"/>
    <property type="molecule type" value="Genomic_DNA"/>
</dbReference>